<proteinExistence type="predicted"/>
<comment type="caution">
    <text evidence="1">The sequence shown here is derived from an EMBL/GenBank/DDBJ whole genome shotgun (WGS) entry which is preliminary data.</text>
</comment>
<dbReference type="AlphaFoldDB" id="X1KQS7"/>
<gene>
    <name evidence="1" type="ORF">S03H2_63373</name>
</gene>
<evidence type="ECO:0000313" key="1">
    <source>
        <dbReference type="EMBL" id="GAH84383.1"/>
    </source>
</evidence>
<accession>X1KQS7</accession>
<dbReference type="EMBL" id="BARU01041059">
    <property type="protein sequence ID" value="GAH84383.1"/>
    <property type="molecule type" value="Genomic_DNA"/>
</dbReference>
<name>X1KQS7_9ZZZZ</name>
<organism evidence="1">
    <name type="scientific">marine sediment metagenome</name>
    <dbReference type="NCBI Taxonomy" id="412755"/>
    <lineage>
        <taxon>unclassified sequences</taxon>
        <taxon>metagenomes</taxon>
        <taxon>ecological metagenomes</taxon>
    </lineage>
</organism>
<sequence length="51" mass="5220">MAAGIADYVAVLEGLEIPDRGPRGSAANYAIVAKVGDALHKRRLAVLAATS</sequence>
<protein>
    <submittedName>
        <fullName evidence="1">Uncharacterized protein</fullName>
    </submittedName>
</protein>
<reference evidence="1" key="1">
    <citation type="journal article" date="2014" name="Front. Microbiol.">
        <title>High frequency of phylogenetically diverse reductive dehalogenase-homologous genes in deep subseafloor sedimentary metagenomes.</title>
        <authorList>
            <person name="Kawai M."/>
            <person name="Futagami T."/>
            <person name="Toyoda A."/>
            <person name="Takaki Y."/>
            <person name="Nishi S."/>
            <person name="Hori S."/>
            <person name="Arai W."/>
            <person name="Tsubouchi T."/>
            <person name="Morono Y."/>
            <person name="Uchiyama I."/>
            <person name="Ito T."/>
            <person name="Fujiyama A."/>
            <person name="Inagaki F."/>
            <person name="Takami H."/>
        </authorList>
    </citation>
    <scope>NUCLEOTIDE SEQUENCE</scope>
    <source>
        <strain evidence="1">Expedition CK06-06</strain>
    </source>
</reference>